<evidence type="ECO:0000313" key="13">
    <source>
        <dbReference type="Proteomes" id="UP000050872"/>
    </source>
</evidence>
<evidence type="ECO:0000256" key="3">
    <source>
        <dbReference type="ARBA" id="ARBA00022763"/>
    </source>
</evidence>
<comment type="caution">
    <text evidence="12">The sequence shown here is derived from an EMBL/GenBank/DDBJ whole genome shotgun (WGS) entry which is preliminary data.</text>
</comment>
<evidence type="ECO:0000256" key="5">
    <source>
        <dbReference type="ARBA" id="ARBA00022806"/>
    </source>
</evidence>
<feature type="domain" description="ATP-dependent helicase/deoxyribonuclease subunit B N-terminal" evidence="11">
    <location>
        <begin position="5"/>
        <end position="289"/>
    </location>
</feature>
<dbReference type="RefSeq" id="WP_057887069.1">
    <property type="nucleotide sequence ID" value="NZ_AZEZ01000004.1"/>
</dbReference>
<dbReference type="GO" id="GO:0006310">
    <property type="term" value="P:DNA recombination"/>
    <property type="evidence" value="ECO:0007669"/>
    <property type="project" value="TreeGrafter"/>
</dbReference>
<organism evidence="12 13">
    <name type="scientific">Companilactobacillus mindensis DSM 14500</name>
    <dbReference type="NCBI Taxonomy" id="1423770"/>
    <lineage>
        <taxon>Bacteria</taxon>
        <taxon>Bacillati</taxon>
        <taxon>Bacillota</taxon>
        <taxon>Bacilli</taxon>
        <taxon>Lactobacillales</taxon>
        <taxon>Lactobacillaceae</taxon>
        <taxon>Companilactobacillus</taxon>
    </lineage>
</organism>
<reference evidence="12 13" key="1">
    <citation type="journal article" date="2015" name="Genome Announc.">
        <title>Expanding the biotechnology potential of lactobacilli through comparative genomics of 213 strains and associated genera.</title>
        <authorList>
            <person name="Sun Z."/>
            <person name="Harris H.M."/>
            <person name="McCann A."/>
            <person name="Guo C."/>
            <person name="Argimon S."/>
            <person name="Zhang W."/>
            <person name="Yang X."/>
            <person name="Jeffery I.B."/>
            <person name="Cooney J.C."/>
            <person name="Kagawa T.F."/>
            <person name="Liu W."/>
            <person name="Song Y."/>
            <person name="Salvetti E."/>
            <person name="Wrobel A."/>
            <person name="Rasinkangas P."/>
            <person name="Parkhill J."/>
            <person name="Rea M.C."/>
            <person name="O'Sullivan O."/>
            <person name="Ritari J."/>
            <person name="Douillard F.P."/>
            <person name="Paul Ross R."/>
            <person name="Yang R."/>
            <person name="Briner A.E."/>
            <person name="Felis G.E."/>
            <person name="de Vos W.M."/>
            <person name="Barrangou R."/>
            <person name="Klaenhammer T.R."/>
            <person name="Caufield P.W."/>
            <person name="Cui Y."/>
            <person name="Zhang H."/>
            <person name="O'Toole P.W."/>
        </authorList>
    </citation>
    <scope>NUCLEOTIDE SEQUENCE [LARGE SCALE GENOMIC DNA]</scope>
    <source>
        <strain evidence="12 13">DSM 14500</strain>
    </source>
</reference>
<feature type="domain" description="PD-(D/E)XK endonuclease-like" evidence="10">
    <location>
        <begin position="815"/>
        <end position="1158"/>
    </location>
</feature>
<evidence type="ECO:0000256" key="7">
    <source>
        <dbReference type="ARBA" id="ARBA00022840"/>
    </source>
</evidence>
<keyword evidence="8" id="KW-0238">DNA-binding</keyword>
<dbReference type="PATRIC" id="fig|1423770.3.peg.1883"/>
<dbReference type="InterPro" id="IPR038726">
    <property type="entry name" value="PDDEXK_AddAB-type"/>
</dbReference>
<keyword evidence="2" id="KW-0547">Nucleotide-binding</keyword>
<evidence type="ECO:0000256" key="1">
    <source>
        <dbReference type="ARBA" id="ARBA00022722"/>
    </source>
</evidence>
<evidence type="ECO:0000256" key="9">
    <source>
        <dbReference type="ARBA" id="ARBA00023204"/>
    </source>
</evidence>
<dbReference type="InterPro" id="IPR027417">
    <property type="entry name" value="P-loop_NTPase"/>
</dbReference>
<keyword evidence="9" id="KW-0234">DNA repair</keyword>
<dbReference type="InterPro" id="IPR011604">
    <property type="entry name" value="PDDEXK-like_dom_sf"/>
</dbReference>
<dbReference type="AlphaFoldDB" id="A0A0R1QXC8"/>
<dbReference type="SUPFAM" id="SSF52540">
    <property type="entry name" value="P-loop containing nucleoside triphosphate hydrolases"/>
    <property type="match status" value="1"/>
</dbReference>
<keyword evidence="1" id="KW-0540">Nuclease</keyword>
<name>A0A0R1QXC8_9LACO</name>
<dbReference type="InterPro" id="IPR049035">
    <property type="entry name" value="ADDB_N"/>
</dbReference>
<proteinExistence type="predicted"/>
<sequence length="1213" mass="140665">MTLNFVLGENRFDHHKKMMELFKADYDKDPQGQFFFLVPNHIKFESEVNVLNELGQLYASDNDHVFASHNVQTFSFSRLAWYFLRGNSNFNAETLTQTKAAMMLKNIVQENKKDLKIFSGMIDKPGFMDQMISQFNEFMNGQVQPDDIYAVLGDNDEDFFSDKIKELTMIYEKYLQQVENFNTNDFQLNALAEYLNTDLSKYHFYIEGFSNFTAAEANLVKSMILNSSNLDISLVLDRPYLNDQLAADEFFYRSASTYQQLSQFAKQFDVAIHNEFAKELRVNQDIATLEKYWLQSSGVAPIETSKIDHTAVQIWKCTDIQTEVSIIGNYIRQKMAMNKDYRYKDFLILARNLSDYESFIESFMENNEIPYFIDLQKKMANHPFKRLVDLLFAIYNHGMQEDDVISLLRTELLLPEIYQGHVAEYRRAVDLTENFVLANGITKKGWLGDDFTLQDGDKLSKEKKSDRERLQDLATINQIKHFIQTIYQALEKFMNNKTTQSATTIITKLYNFLEENNVFKTLLAWQQMATEQNDLALANQPQQIVNLFNQILDEYVSEFGDQDFKSKDFITILDSAFENADYSQIPSTLDAVSISEIGMIQPNNRKITFILGATSTNMPGTTVSNDLVTDDERDFLNRKLTDGKYLRESDKVTNNAEPFLHDITFTTGKEQLIFTYPNLTADNVQQELSSYVTRIKKHFHLEEQLKLLNPIPEENLESTETDRITERDVLSYVGSRSATLNYLIRVYRNAEDKRRAKGTKERNISNAWRYVSKHLLGDNDSKEAQFVNDSLNYRNSPHALREDTVAKLYGDELNVSISQLESFYANQYEYFLKYGLRVRPRELFEINAATTGSLYHAFLDSLVKYLKEENLNLREMNDTTIQNVVHELYQTELAKPSNRIYQSSPRMNYLSDKFEATLLQLVKNMHLQYQRNQFNPKASEVTFGPVKSTKKLIGPSWELNTKNHNRINVNGKIDRIDMMRIDDVDYLVVVDYKSSNKTFDLAGFEAGITMQMPTYFWSLQNNLNQPILEKILGVSDSDSLKVGGALYEHITNPTVKENKIIADSNIEVLKGFKMNGILLDDFKLRDKFDTTFEPVDHKKTKTKDAYQSLKPSPTIDRNGKKTLFTEDELNDILQYNQYLIEKAGENIYSGELKLNPYRKGQISALKYSDFQPIFQFDAMLDENEYHDIVDNGKKDILKAIREKLDKETEDDGE</sequence>
<dbReference type="Gene3D" id="3.90.320.10">
    <property type="match status" value="1"/>
</dbReference>
<keyword evidence="3" id="KW-0227">DNA damage</keyword>
<keyword evidence="13" id="KW-1185">Reference proteome</keyword>
<keyword evidence="4" id="KW-0378">Hydrolase</keyword>
<dbReference type="GO" id="GO:0003677">
    <property type="term" value="F:DNA binding"/>
    <property type="evidence" value="ECO:0007669"/>
    <property type="project" value="UniProtKB-KW"/>
</dbReference>
<dbReference type="OrthoDB" id="9758506at2"/>
<dbReference type="EMBL" id="AZEZ01000004">
    <property type="protein sequence ID" value="KRL45832.1"/>
    <property type="molecule type" value="Genomic_DNA"/>
</dbReference>
<keyword evidence="6" id="KW-0269">Exonuclease</keyword>
<evidence type="ECO:0000256" key="6">
    <source>
        <dbReference type="ARBA" id="ARBA00022839"/>
    </source>
</evidence>
<dbReference type="PANTHER" id="PTHR30591:SF1">
    <property type="entry name" value="RECBCD ENZYME SUBUNIT RECC"/>
    <property type="match status" value="1"/>
</dbReference>
<evidence type="ECO:0000259" key="11">
    <source>
        <dbReference type="Pfam" id="PF21445"/>
    </source>
</evidence>
<dbReference type="Proteomes" id="UP000050872">
    <property type="component" value="Unassembled WGS sequence"/>
</dbReference>
<evidence type="ECO:0000256" key="8">
    <source>
        <dbReference type="ARBA" id="ARBA00023125"/>
    </source>
</evidence>
<dbReference type="STRING" id="1423770.FD29_GL001833"/>
<evidence type="ECO:0000313" key="12">
    <source>
        <dbReference type="EMBL" id="KRL45832.1"/>
    </source>
</evidence>
<dbReference type="GO" id="GO:0004527">
    <property type="term" value="F:exonuclease activity"/>
    <property type="evidence" value="ECO:0007669"/>
    <property type="project" value="UniProtKB-KW"/>
</dbReference>
<dbReference type="PANTHER" id="PTHR30591">
    <property type="entry name" value="RECBCD ENZYME SUBUNIT RECC"/>
    <property type="match status" value="1"/>
</dbReference>
<dbReference type="GO" id="GO:0004386">
    <property type="term" value="F:helicase activity"/>
    <property type="evidence" value="ECO:0007669"/>
    <property type="project" value="UniProtKB-KW"/>
</dbReference>
<evidence type="ECO:0000256" key="4">
    <source>
        <dbReference type="ARBA" id="ARBA00022801"/>
    </source>
</evidence>
<gene>
    <name evidence="12" type="ORF">FD29_GL001833</name>
</gene>
<dbReference type="Pfam" id="PF12705">
    <property type="entry name" value="PDDEXK_1"/>
    <property type="match status" value="1"/>
</dbReference>
<evidence type="ECO:0000259" key="10">
    <source>
        <dbReference type="Pfam" id="PF12705"/>
    </source>
</evidence>
<keyword evidence="7" id="KW-0067">ATP-binding</keyword>
<dbReference type="Pfam" id="PF21445">
    <property type="entry name" value="ADDB_N"/>
    <property type="match status" value="1"/>
</dbReference>
<dbReference type="GO" id="GO:0006281">
    <property type="term" value="P:DNA repair"/>
    <property type="evidence" value="ECO:0007669"/>
    <property type="project" value="UniProtKB-KW"/>
</dbReference>
<protein>
    <submittedName>
        <fullName evidence="12">ATP-dependent helicase deoxyribonuclease subunit B</fullName>
    </submittedName>
</protein>
<accession>A0A0R1QXC8</accession>
<dbReference type="GO" id="GO:0005524">
    <property type="term" value="F:ATP binding"/>
    <property type="evidence" value="ECO:0007669"/>
    <property type="project" value="UniProtKB-KW"/>
</dbReference>
<keyword evidence="5 12" id="KW-0347">Helicase</keyword>
<dbReference type="Gene3D" id="3.40.50.300">
    <property type="entry name" value="P-loop containing nucleotide triphosphate hydrolases"/>
    <property type="match status" value="4"/>
</dbReference>
<evidence type="ECO:0000256" key="2">
    <source>
        <dbReference type="ARBA" id="ARBA00022741"/>
    </source>
</evidence>